<comment type="caution">
    <text evidence="3">The sequence shown here is derived from an EMBL/GenBank/DDBJ whole genome shotgun (WGS) entry which is preliminary data.</text>
</comment>
<dbReference type="GO" id="GO:0009244">
    <property type="term" value="P:lipopolysaccharide core region biosynthetic process"/>
    <property type="evidence" value="ECO:0007669"/>
    <property type="project" value="TreeGrafter"/>
</dbReference>
<name>A0A7W6RCF7_9PROT</name>
<reference evidence="3 4" key="1">
    <citation type="submission" date="2020-08" db="EMBL/GenBank/DDBJ databases">
        <title>Genome sequencing of Purple Non-Sulfur Bacteria from various extreme environments.</title>
        <authorList>
            <person name="Mayer M."/>
        </authorList>
    </citation>
    <scope>NUCLEOTIDE SEQUENCE [LARGE SCALE GENOMIC DNA]</scope>
    <source>
        <strain evidence="3 4">JA131</strain>
    </source>
</reference>
<dbReference type="Proteomes" id="UP000554286">
    <property type="component" value="Unassembled WGS sequence"/>
</dbReference>
<dbReference type="PANTHER" id="PTHR30160">
    <property type="entry name" value="TETRAACYLDISACCHARIDE 4'-KINASE-RELATED"/>
    <property type="match status" value="1"/>
</dbReference>
<dbReference type="InterPro" id="IPR002201">
    <property type="entry name" value="Glyco_trans_9"/>
</dbReference>
<dbReference type="SUPFAM" id="SSF53756">
    <property type="entry name" value="UDP-Glycosyltransferase/glycogen phosphorylase"/>
    <property type="match status" value="1"/>
</dbReference>
<evidence type="ECO:0000256" key="2">
    <source>
        <dbReference type="ARBA" id="ARBA00022679"/>
    </source>
</evidence>
<dbReference type="Gene3D" id="3.40.50.2000">
    <property type="entry name" value="Glycogen Phosphorylase B"/>
    <property type="match status" value="2"/>
</dbReference>
<organism evidence="3 4">
    <name type="scientific">Roseospira visakhapatnamensis</name>
    <dbReference type="NCBI Taxonomy" id="390880"/>
    <lineage>
        <taxon>Bacteria</taxon>
        <taxon>Pseudomonadati</taxon>
        <taxon>Pseudomonadota</taxon>
        <taxon>Alphaproteobacteria</taxon>
        <taxon>Rhodospirillales</taxon>
        <taxon>Rhodospirillaceae</taxon>
        <taxon>Roseospira</taxon>
    </lineage>
</organism>
<evidence type="ECO:0000313" key="3">
    <source>
        <dbReference type="EMBL" id="MBB4265931.1"/>
    </source>
</evidence>
<dbReference type="Pfam" id="PF01075">
    <property type="entry name" value="Glyco_transf_9"/>
    <property type="match status" value="1"/>
</dbReference>
<dbReference type="EMBL" id="JACIGK010000009">
    <property type="protein sequence ID" value="MBB4265931.1"/>
    <property type="molecule type" value="Genomic_DNA"/>
</dbReference>
<keyword evidence="2 3" id="KW-0808">Transferase</keyword>
<accession>A0A7W6RCF7</accession>
<dbReference type="GO" id="GO:0008713">
    <property type="term" value="F:ADP-heptose-lipopolysaccharide heptosyltransferase activity"/>
    <property type="evidence" value="ECO:0007669"/>
    <property type="project" value="TreeGrafter"/>
</dbReference>
<dbReference type="CDD" id="cd03789">
    <property type="entry name" value="GT9_LPS_heptosyltransferase"/>
    <property type="match status" value="1"/>
</dbReference>
<dbReference type="RefSeq" id="WP_184043780.1">
    <property type="nucleotide sequence ID" value="NZ_JACIGK010000009.1"/>
</dbReference>
<protein>
    <submittedName>
        <fullName evidence="3">ADP-heptose:LPS heptosyltransferase</fullName>
    </submittedName>
</protein>
<dbReference type="GO" id="GO:0005829">
    <property type="term" value="C:cytosol"/>
    <property type="evidence" value="ECO:0007669"/>
    <property type="project" value="TreeGrafter"/>
</dbReference>
<dbReference type="AlphaFoldDB" id="A0A7W6RCF7"/>
<gene>
    <name evidence="3" type="ORF">GGD89_001556</name>
</gene>
<dbReference type="InterPro" id="IPR051199">
    <property type="entry name" value="LPS_LOS_Heptosyltrfase"/>
</dbReference>
<dbReference type="PANTHER" id="PTHR30160:SF7">
    <property type="entry name" value="ADP-HEPTOSE--LPS HEPTOSYLTRANSFERASE 2"/>
    <property type="match status" value="1"/>
</dbReference>
<keyword evidence="1" id="KW-0328">Glycosyltransferase</keyword>
<proteinExistence type="predicted"/>
<evidence type="ECO:0000313" key="4">
    <source>
        <dbReference type="Proteomes" id="UP000554286"/>
    </source>
</evidence>
<keyword evidence="4" id="KW-1185">Reference proteome</keyword>
<evidence type="ECO:0000256" key="1">
    <source>
        <dbReference type="ARBA" id="ARBA00022676"/>
    </source>
</evidence>
<sequence>MRLLFITNSRIGDAVLSTGLLDHLIRRHPDVSVTVACGPVAAPLFTAVPGLERVHALRKRPRAGHWRALWAACAGQRWDLVVDLRGSPVPWLLRAGRRLRPTVDGRAPLHRVRRIGSALGPAGLADPPAPRLWTTPEDDAAAAAAWARAGITDAEPVLALAPTANWIGKTWPADRFVALARRLTAPGGALPGARVAVFGAAGERDAAAPVLDALAGPGLIDLVGGLSLLAVAAALRRCALFVGNDSGLMHMAAASGVRTVGLFGPSRDEHYAPWGPRGRVVRTPEPYATLFPPDLDPTRVGSLMGSLTVDTVVAAIAAPWDATAP</sequence>